<accession>A0A1S1L632</accession>
<dbReference type="Pfam" id="PF13561">
    <property type="entry name" value="adh_short_C2"/>
    <property type="match status" value="1"/>
</dbReference>
<dbReference type="Gene3D" id="3.40.50.720">
    <property type="entry name" value="NAD(P)-binding Rossmann-like Domain"/>
    <property type="match status" value="1"/>
</dbReference>
<dbReference type="AlphaFoldDB" id="A0A1S1L632"/>
<evidence type="ECO:0000256" key="1">
    <source>
        <dbReference type="ARBA" id="ARBA00006484"/>
    </source>
</evidence>
<comment type="caution">
    <text evidence="3">The sequence shown here is derived from an EMBL/GenBank/DDBJ whole genome shotgun (WGS) entry which is preliminary data.</text>
</comment>
<dbReference type="PANTHER" id="PTHR24321">
    <property type="entry name" value="DEHYDROGENASES, SHORT CHAIN"/>
    <property type="match status" value="1"/>
</dbReference>
<dbReference type="STRING" id="948102.BKG76_11430"/>
<dbReference type="SUPFAM" id="SSF51735">
    <property type="entry name" value="NAD(P)-binding Rossmann-fold domains"/>
    <property type="match status" value="1"/>
</dbReference>
<evidence type="ECO:0000313" key="4">
    <source>
        <dbReference type="Proteomes" id="UP000179616"/>
    </source>
</evidence>
<dbReference type="PRINTS" id="PR00080">
    <property type="entry name" value="SDRFAMILY"/>
</dbReference>
<proteinExistence type="inferred from homology"/>
<dbReference type="FunFam" id="3.40.50.720:FF:000084">
    <property type="entry name" value="Short-chain dehydrogenase reductase"/>
    <property type="match status" value="1"/>
</dbReference>
<evidence type="ECO:0000256" key="2">
    <source>
        <dbReference type="ARBA" id="ARBA00023002"/>
    </source>
</evidence>
<keyword evidence="2" id="KW-0560">Oxidoreductase</keyword>
<dbReference type="GeneID" id="57167411"/>
<dbReference type="OrthoDB" id="3542748at2"/>
<organism evidence="3 4">
    <name type="scientific">Mycobacteroides franklinii</name>
    <dbReference type="NCBI Taxonomy" id="948102"/>
    <lineage>
        <taxon>Bacteria</taxon>
        <taxon>Bacillati</taxon>
        <taxon>Actinomycetota</taxon>
        <taxon>Actinomycetes</taxon>
        <taxon>Mycobacteriales</taxon>
        <taxon>Mycobacteriaceae</taxon>
        <taxon>Mycobacteroides</taxon>
    </lineage>
</organism>
<protein>
    <recommendedName>
        <fullName evidence="5">SDR family oxidoreductase</fullName>
    </recommendedName>
</protein>
<evidence type="ECO:0008006" key="5">
    <source>
        <dbReference type="Google" id="ProtNLM"/>
    </source>
</evidence>
<dbReference type="PANTHER" id="PTHR24321:SF8">
    <property type="entry name" value="ESTRADIOL 17-BETA-DEHYDROGENASE 8-RELATED"/>
    <property type="match status" value="1"/>
</dbReference>
<dbReference type="InterPro" id="IPR036291">
    <property type="entry name" value="NAD(P)-bd_dom_sf"/>
</dbReference>
<dbReference type="Proteomes" id="UP000179616">
    <property type="component" value="Unassembled WGS sequence"/>
</dbReference>
<reference evidence="3 4" key="1">
    <citation type="submission" date="2016-10" db="EMBL/GenBank/DDBJ databases">
        <title>Evaluation of Human, Veterinary and Environmental Mycobacterium chelonae Isolates by Core Genome Phylogenomic Analysis, Targeted Gene Comparison, and Anti-microbial Susceptibility Patterns: A Tale of Mistaken Identities.</title>
        <authorList>
            <person name="Fogelson S.B."/>
            <person name="Camus A.C."/>
            <person name="Lorenz W."/>
            <person name="Vasireddy R."/>
            <person name="Vasireddy S."/>
            <person name="Smith T."/>
            <person name="Brown-Elliott B.A."/>
            <person name="Wallace R.J.Jr."/>
            <person name="Hasan N.A."/>
            <person name="Reischl U."/>
            <person name="Sanchez S."/>
        </authorList>
    </citation>
    <scope>NUCLEOTIDE SEQUENCE [LARGE SCALE GENOMIC DNA]</scope>
    <source>
        <strain evidence="3 4">1559</strain>
    </source>
</reference>
<comment type="similarity">
    <text evidence="1">Belongs to the short-chain dehydrogenases/reductases (SDR) family.</text>
</comment>
<name>A0A1S1L632_9MYCO</name>
<dbReference type="RefSeq" id="WP_070937743.1">
    <property type="nucleotide sequence ID" value="NZ_MLIK01000019.1"/>
</dbReference>
<dbReference type="PRINTS" id="PR00081">
    <property type="entry name" value="GDHRDH"/>
</dbReference>
<gene>
    <name evidence="3" type="ORF">BKG76_11430</name>
</gene>
<dbReference type="InterPro" id="IPR020904">
    <property type="entry name" value="Sc_DH/Rdtase_CS"/>
</dbReference>
<dbReference type="InterPro" id="IPR002347">
    <property type="entry name" value="SDR_fam"/>
</dbReference>
<dbReference type="EMBL" id="MLIK01000019">
    <property type="protein sequence ID" value="OHU21276.1"/>
    <property type="molecule type" value="Genomic_DNA"/>
</dbReference>
<dbReference type="GO" id="GO:0016491">
    <property type="term" value="F:oxidoreductase activity"/>
    <property type="evidence" value="ECO:0007669"/>
    <property type="project" value="UniProtKB-KW"/>
</dbReference>
<sequence length="244" mass="25361">MKGLDKRVALVTGGAHGIGRATASRLASEGARVAIVDVDGEKAAEAADMIGCGTIGLGGDVSSEADVQRYFGEVVRHFGHVDALYNNAGIGPYSLLVDQDLVAFQRLIAVNYVGVFLNLREMLRISRTAGVPVNIVNTTSLTVERPTPMLGAYGSTKAAVISLTRSAAIETAWTGTRVNAVMPGPIDTPMMQQLDEAGRNAMSSALPIGRLGRPEEVAAMVAFLLSDEVPYATGGVYPVAGGGS</sequence>
<evidence type="ECO:0000313" key="3">
    <source>
        <dbReference type="EMBL" id="OHU21276.1"/>
    </source>
</evidence>
<dbReference type="CDD" id="cd05233">
    <property type="entry name" value="SDR_c"/>
    <property type="match status" value="1"/>
</dbReference>
<dbReference type="PROSITE" id="PS00061">
    <property type="entry name" value="ADH_SHORT"/>
    <property type="match status" value="1"/>
</dbReference>